<evidence type="ECO:0000313" key="2">
    <source>
        <dbReference type="Proteomes" id="UP001230220"/>
    </source>
</evidence>
<reference evidence="1 2" key="1">
    <citation type="submission" date="2023-07" db="EMBL/GenBank/DDBJ databases">
        <title>Genomic Encyclopedia of Type Strains, Phase IV (KMG-IV): sequencing the most valuable type-strain genomes for metagenomic binning, comparative biology and taxonomic classification.</title>
        <authorList>
            <person name="Goeker M."/>
        </authorList>
    </citation>
    <scope>NUCLEOTIDE SEQUENCE [LARGE SCALE GENOMIC DNA]</scope>
    <source>
        <strain evidence="1 2">DSM 16784</strain>
    </source>
</reference>
<dbReference type="EMBL" id="JAUSUR010000003">
    <property type="protein sequence ID" value="MDQ0361327.1"/>
    <property type="molecule type" value="Genomic_DNA"/>
</dbReference>
<accession>A0ABU0E365</accession>
<dbReference type="RefSeq" id="WP_307407954.1">
    <property type="nucleotide sequence ID" value="NZ_JAUSUR010000003.1"/>
</dbReference>
<evidence type="ECO:0000313" key="1">
    <source>
        <dbReference type="EMBL" id="MDQ0361327.1"/>
    </source>
</evidence>
<dbReference type="Proteomes" id="UP001230220">
    <property type="component" value="Unassembled WGS sequence"/>
</dbReference>
<proteinExistence type="predicted"/>
<name>A0ABU0E365_9FIRM</name>
<organism evidence="1 2">
    <name type="scientific">Breznakia pachnodae</name>
    <dbReference type="NCBI Taxonomy" id="265178"/>
    <lineage>
        <taxon>Bacteria</taxon>
        <taxon>Bacillati</taxon>
        <taxon>Bacillota</taxon>
        <taxon>Erysipelotrichia</taxon>
        <taxon>Erysipelotrichales</taxon>
        <taxon>Erysipelotrichaceae</taxon>
        <taxon>Breznakia</taxon>
    </lineage>
</organism>
<sequence length="188" mass="22005">MDELNIENLDELYEFLLYESELSKSELGKHKATTVNLINQFGINEDSEQLFSLLCLLLNKQELEEIVNKEYFDDNEEFFYTLQTTYKELYISSKESGYASKELLKDFLLTLANVCDVLGYGVHLNGLITITRASEIDNHEGISLEWYQSNSVFDEEDFGYYDGIENNENHYNELWNELTEELKQELKA</sequence>
<gene>
    <name evidence="1" type="ORF">J2S15_002074</name>
</gene>
<protein>
    <submittedName>
        <fullName evidence="1">Uncharacterized protein</fullName>
    </submittedName>
</protein>
<keyword evidence="2" id="KW-1185">Reference proteome</keyword>
<comment type="caution">
    <text evidence="1">The sequence shown here is derived from an EMBL/GenBank/DDBJ whole genome shotgun (WGS) entry which is preliminary data.</text>
</comment>